<protein>
    <recommendedName>
        <fullName evidence="3">CD-NTase associated protein 4-like DNA endonuclease domain-containing protein</fullName>
    </recommendedName>
</protein>
<evidence type="ECO:0000313" key="1">
    <source>
        <dbReference type="EMBL" id="AQP98497.1"/>
    </source>
</evidence>
<dbReference type="AlphaFoldDB" id="A0A1Q2GTV6"/>
<gene>
    <name evidence="1" type="ORF">B0W48_01040</name>
</gene>
<proteinExistence type="predicted"/>
<dbReference type="KEGG" id="paln:B0W48_01040"/>
<reference evidence="1 2" key="1">
    <citation type="submission" date="2017-02" db="EMBL/GenBank/DDBJ databases">
        <title>Complete genome sequence of the cold-active Pseudoalteromonas aliena strain EH1 isolated from Arctic seawater.</title>
        <authorList>
            <person name="Kim E."/>
            <person name="Heo E."/>
            <person name="Kim H."/>
            <person name="Kim D."/>
        </authorList>
    </citation>
    <scope>NUCLEOTIDE SEQUENCE [LARGE SCALE GENOMIC DNA]</scope>
    <source>
        <strain evidence="1 2">EH1</strain>
    </source>
</reference>
<evidence type="ECO:0000313" key="2">
    <source>
        <dbReference type="Proteomes" id="UP000188243"/>
    </source>
</evidence>
<name>A0A1Q2GTV6_9GAMM</name>
<dbReference type="Proteomes" id="UP000188243">
    <property type="component" value="Chromosome"/>
</dbReference>
<dbReference type="EMBL" id="CP019628">
    <property type="protein sequence ID" value="AQP98497.1"/>
    <property type="molecule type" value="Genomic_DNA"/>
</dbReference>
<dbReference type="RefSeq" id="WP_077535231.1">
    <property type="nucleotide sequence ID" value="NZ_CP019628.1"/>
</dbReference>
<evidence type="ECO:0008006" key="3">
    <source>
        <dbReference type="Google" id="ProtNLM"/>
    </source>
</evidence>
<accession>A0A1Q2GTV6</accession>
<sequence>MVDKTVNAGVTAQQGFSLQRNMALFIILDSFDDRFKNQKYFLSLEHLEDIIFCFINDFGESTHIDTYQSKKKSTGNWTVNQELAEVVAKILETGEKLINDPYPKSHDYQHTLNFSSNAIIDLKKIVARKKPLKSENFSEIINEQNIISSYSSLNINIQSAIKDSIIKKYNYEGSLPTELERELDNLNFMFIDFAKTNKEQENQLEGKLSSIFGNKINDKKAAIGTLFSLFKKVEHTFNQKNKARLNDKSKHVDSDEVKNALDIITTKSKAFDYWRKEEKNISRKLQIRPFEKDSFELMFYSAFDFFKSNQEAEHQRILAFVKENYLSCHGYEEEECISELLVLFNNTSNTTFEVMNLKAVLYAAYFETIYKTEFKN</sequence>
<organism evidence="1 2">
    <name type="scientific">Pseudoalteromonas aliena</name>
    <dbReference type="NCBI Taxonomy" id="247523"/>
    <lineage>
        <taxon>Bacteria</taxon>
        <taxon>Pseudomonadati</taxon>
        <taxon>Pseudomonadota</taxon>
        <taxon>Gammaproteobacteria</taxon>
        <taxon>Alteromonadales</taxon>
        <taxon>Pseudoalteromonadaceae</taxon>
        <taxon>Pseudoalteromonas</taxon>
    </lineage>
</organism>